<dbReference type="InterPro" id="IPR002654">
    <property type="entry name" value="Glyco_trans_25"/>
</dbReference>
<dbReference type="GO" id="GO:0016740">
    <property type="term" value="F:transferase activity"/>
    <property type="evidence" value="ECO:0007669"/>
    <property type="project" value="UniProtKB-KW"/>
</dbReference>
<dbReference type="AlphaFoldDB" id="A0A239PXQ2"/>
<proteinExistence type="predicted"/>
<evidence type="ECO:0000313" key="2">
    <source>
        <dbReference type="EMBL" id="SNT75089.1"/>
    </source>
</evidence>
<protein>
    <submittedName>
        <fullName evidence="2">Glycosyltransferase family 25 (LPS biosynthesis protein)</fullName>
    </submittedName>
</protein>
<gene>
    <name evidence="2" type="ORF">SAMN06297382_2531</name>
</gene>
<feature type="domain" description="Glycosyl transferase family 25" evidence="1">
    <location>
        <begin position="8"/>
        <end position="102"/>
    </location>
</feature>
<dbReference type="Pfam" id="PF01755">
    <property type="entry name" value="Glyco_transf_25"/>
    <property type="match status" value="1"/>
</dbReference>
<dbReference type="OrthoDB" id="9816113at2"/>
<evidence type="ECO:0000259" key="1">
    <source>
        <dbReference type="Pfam" id="PF01755"/>
    </source>
</evidence>
<dbReference type="Proteomes" id="UP000198346">
    <property type="component" value="Unassembled WGS sequence"/>
</dbReference>
<accession>A0A239PXQ2</accession>
<dbReference type="RefSeq" id="WP_089412976.1">
    <property type="nucleotide sequence ID" value="NZ_FZQA01000007.1"/>
</dbReference>
<name>A0A239PXQ2_9PROT</name>
<keyword evidence="3" id="KW-1185">Reference proteome</keyword>
<evidence type="ECO:0000313" key="3">
    <source>
        <dbReference type="Proteomes" id="UP000198346"/>
    </source>
</evidence>
<reference evidence="2 3" key="1">
    <citation type="submission" date="2017-07" db="EMBL/GenBank/DDBJ databases">
        <authorList>
            <person name="Sun Z.S."/>
            <person name="Albrecht U."/>
            <person name="Echele G."/>
            <person name="Lee C.C."/>
        </authorList>
    </citation>
    <scope>NUCLEOTIDE SEQUENCE [LARGE SCALE GENOMIC DNA]</scope>
    <source>
        <strain evidence="2 3">CGMCC 1.12710</strain>
    </source>
</reference>
<sequence length="233" mass="24995">MLHTLFSRIYVINLESRPDRRREMAGELARIGLSFDHPAASLFSAVRPEDAGPFPSLGARGCFMSHLGVLADAEARGEGAIAILEDDAAFAPDFAARAPALLDALARRDWGVFYGGHRGLETGAAGLVEVPPARGVGATHFICLNGPAIGPARRYLEAMLARPRGSPEGGPMHVDGAYGWFRRDNPAFATFAAAPPLAVQRSSRSDVEGARWFDRAPVLREAAALARRVLRRG</sequence>
<organism evidence="2 3">
    <name type="scientific">Amphiplicatus metriothermophilus</name>
    <dbReference type="NCBI Taxonomy" id="1519374"/>
    <lineage>
        <taxon>Bacteria</taxon>
        <taxon>Pseudomonadati</taxon>
        <taxon>Pseudomonadota</taxon>
        <taxon>Alphaproteobacteria</taxon>
        <taxon>Parvularculales</taxon>
        <taxon>Parvularculaceae</taxon>
        <taxon>Amphiplicatus</taxon>
    </lineage>
</organism>
<dbReference type="EMBL" id="FZQA01000007">
    <property type="protein sequence ID" value="SNT75089.1"/>
    <property type="molecule type" value="Genomic_DNA"/>
</dbReference>
<keyword evidence="2" id="KW-0808">Transferase</keyword>